<evidence type="ECO:0000313" key="3">
    <source>
        <dbReference type="Proteomes" id="UP001589575"/>
    </source>
</evidence>
<accession>A0ABV5G3I9</accession>
<evidence type="ECO:0000256" key="1">
    <source>
        <dbReference type="SAM" id="MobiDB-lite"/>
    </source>
</evidence>
<keyword evidence="3" id="KW-1185">Reference proteome</keyword>
<feature type="region of interest" description="Disordered" evidence="1">
    <location>
        <begin position="25"/>
        <end position="47"/>
    </location>
</feature>
<comment type="caution">
    <text evidence="2">The sequence shown here is derived from an EMBL/GenBank/DDBJ whole genome shotgun (WGS) entry which is preliminary data.</text>
</comment>
<gene>
    <name evidence="2" type="ORF">ACFFX0_18220</name>
</gene>
<protein>
    <submittedName>
        <fullName evidence="2">Uncharacterized protein</fullName>
    </submittedName>
</protein>
<dbReference type="EMBL" id="JBHMFI010000001">
    <property type="protein sequence ID" value="MFB9073033.1"/>
    <property type="molecule type" value="Genomic_DNA"/>
</dbReference>
<reference evidence="2 3" key="1">
    <citation type="submission" date="2024-09" db="EMBL/GenBank/DDBJ databases">
        <authorList>
            <person name="Sun Q."/>
            <person name="Mori K."/>
        </authorList>
    </citation>
    <scope>NUCLEOTIDE SEQUENCE [LARGE SCALE GENOMIC DNA]</scope>
    <source>
        <strain evidence="2 3">CCM 7609</strain>
    </source>
</reference>
<sequence>MFHSLWHISSAPPITRQWFARHVRGDASPRTPQHPQAALDHCPGLWR</sequence>
<organism evidence="2 3">
    <name type="scientific">Citricoccus parietis</name>
    <dbReference type="NCBI Taxonomy" id="592307"/>
    <lineage>
        <taxon>Bacteria</taxon>
        <taxon>Bacillati</taxon>
        <taxon>Actinomycetota</taxon>
        <taxon>Actinomycetes</taxon>
        <taxon>Micrococcales</taxon>
        <taxon>Micrococcaceae</taxon>
        <taxon>Citricoccus</taxon>
    </lineage>
</organism>
<name>A0ABV5G3I9_9MICC</name>
<evidence type="ECO:0000313" key="2">
    <source>
        <dbReference type="EMBL" id="MFB9073033.1"/>
    </source>
</evidence>
<dbReference type="Proteomes" id="UP001589575">
    <property type="component" value="Unassembled WGS sequence"/>
</dbReference>
<proteinExistence type="predicted"/>